<dbReference type="PANTHER" id="PTHR43762:SF1">
    <property type="entry name" value="D-ARABINONO-1,4-LACTONE OXIDASE"/>
    <property type="match status" value="1"/>
</dbReference>
<dbReference type="NCBIfam" id="TIGR01679">
    <property type="entry name" value="bact_FAD_ox"/>
    <property type="match status" value="1"/>
</dbReference>
<dbReference type="InterPro" id="IPR010031">
    <property type="entry name" value="FAD_lactone_oxidase-like"/>
</dbReference>
<dbReference type="InterPro" id="IPR016169">
    <property type="entry name" value="FAD-bd_PCMH_sub2"/>
</dbReference>
<accession>A0ABT6CPJ2</accession>
<organism evidence="5 6">
    <name type="scientific">Novosphingobium cyanobacteriorum</name>
    <dbReference type="NCBI Taxonomy" id="3024215"/>
    <lineage>
        <taxon>Bacteria</taxon>
        <taxon>Pseudomonadati</taxon>
        <taxon>Pseudomonadota</taxon>
        <taxon>Alphaproteobacteria</taxon>
        <taxon>Sphingomonadales</taxon>
        <taxon>Sphingomonadaceae</taxon>
        <taxon>Novosphingobium</taxon>
    </lineage>
</organism>
<dbReference type="SUPFAM" id="SSF56176">
    <property type="entry name" value="FAD-binding/transporter-associated domain-like"/>
    <property type="match status" value="1"/>
</dbReference>
<keyword evidence="6" id="KW-1185">Reference proteome</keyword>
<sequence length="420" mass="46867">MEWHNWSGSVNAQPQTIVKPRDEAELRAAILAASKVRVRGAGHSFMPLCETGGTLIDMSDYAAPVEIAADRASAWVPAGWSLARLTEALWSEGLSLINQGDVNPQSLAGATATGTHGTGKDLGSLSTQVLAFELMLADGSLVICDAQTNPDLFQAQRISLGLFGVATRIRINVLPAYYLEERVEARPLGEMAERWQELAAATRHFEFFVFPYADTVIFKSLQPVAGEGVMPRSTDIDERPFRIACELSRKANFLIPSLQRLMMRLSSKPSRRVGPAWQIFPGDRTIRFEEMEYELPRADGMPTLLEAVAYIRRKKLPVAFPFEFRLVAEDDIWMSPFNRGPGSSISFHQYARMPWRDLFAEIEPVLRGANGRPHWAKRHTLRAEDVHALYPRTGDFLKVRAEVDPAGKFVNADLARLFGI</sequence>
<dbReference type="Pfam" id="PF04030">
    <property type="entry name" value="ALO"/>
    <property type="match status" value="1"/>
</dbReference>
<dbReference type="Gene3D" id="3.30.70.2520">
    <property type="match status" value="1"/>
</dbReference>
<dbReference type="InterPro" id="IPR016166">
    <property type="entry name" value="FAD-bd_PCMH"/>
</dbReference>
<keyword evidence="2" id="KW-0274">FAD</keyword>
<name>A0ABT6CPJ2_9SPHN</name>
<evidence type="ECO:0000259" key="4">
    <source>
        <dbReference type="PROSITE" id="PS51387"/>
    </source>
</evidence>
<dbReference type="RefSeq" id="WP_277280864.1">
    <property type="nucleotide sequence ID" value="NZ_JAROCY010000049.1"/>
</dbReference>
<feature type="domain" description="FAD-binding PCMH-type" evidence="4">
    <location>
        <begin position="10"/>
        <end position="176"/>
    </location>
</feature>
<evidence type="ECO:0000313" key="5">
    <source>
        <dbReference type="EMBL" id="MDF8335841.1"/>
    </source>
</evidence>
<dbReference type="InterPro" id="IPR016167">
    <property type="entry name" value="FAD-bd_PCMH_sub1"/>
</dbReference>
<evidence type="ECO:0000256" key="1">
    <source>
        <dbReference type="ARBA" id="ARBA00022630"/>
    </source>
</evidence>
<keyword evidence="1" id="KW-0285">Flavoprotein</keyword>
<keyword evidence="3" id="KW-0560">Oxidoreductase</keyword>
<dbReference type="Pfam" id="PF01565">
    <property type="entry name" value="FAD_binding_4"/>
    <property type="match status" value="1"/>
</dbReference>
<proteinExistence type="predicted"/>
<dbReference type="PANTHER" id="PTHR43762">
    <property type="entry name" value="L-GULONOLACTONE OXIDASE"/>
    <property type="match status" value="1"/>
</dbReference>
<reference evidence="5 6" key="1">
    <citation type="submission" date="2023-03" db="EMBL/GenBank/DDBJ databases">
        <title>Novosphingobium cyanobacteriorum sp. nov., isolated from a eutrophic reservoir during the Microcystis bloom period.</title>
        <authorList>
            <person name="Kang M."/>
            <person name="Le V."/>
            <person name="Ko S.-R."/>
            <person name="Lee S.-A."/>
            <person name="Ahn C.-Y."/>
        </authorList>
    </citation>
    <scope>NUCLEOTIDE SEQUENCE [LARGE SCALE GENOMIC DNA]</scope>
    <source>
        <strain evidence="5 6">HBC54</strain>
    </source>
</reference>
<dbReference type="PROSITE" id="PS51387">
    <property type="entry name" value="FAD_PCMH"/>
    <property type="match status" value="1"/>
</dbReference>
<protein>
    <submittedName>
        <fullName evidence="5">D-arabinono-1,4-lactone oxidase</fullName>
    </submittedName>
</protein>
<evidence type="ECO:0000256" key="2">
    <source>
        <dbReference type="ARBA" id="ARBA00022827"/>
    </source>
</evidence>
<dbReference type="InterPro" id="IPR036318">
    <property type="entry name" value="FAD-bd_PCMH-like_sf"/>
</dbReference>
<dbReference type="Gene3D" id="1.10.45.10">
    <property type="entry name" value="Vanillyl-alcohol Oxidase, Chain A, domain 4"/>
    <property type="match status" value="1"/>
</dbReference>
<gene>
    <name evidence="5" type="ORF">POM99_21790</name>
</gene>
<comment type="caution">
    <text evidence="5">The sequence shown here is derived from an EMBL/GenBank/DDBJ whole genome shotgun (WGS) entry which is preliminary data.</text>
</comment>
<dbReference type="Gene3D" id="3.30.43.10">
    <property type="entry name" value="Uridine Diphospho-n-acetylenolpyruvylglucosamine Reductase, domain 2"/>
    <property type="match status" value="1"/>
</dbReference>
<dbReference type="Gene3D" id="3.30.465.10">
    <property type="match status" value="1"/>
</dbReference>
<dbReference type="Proteomes" id="UP001222770">
    <property type="component" value="Unassembled WGS sequence"/>
</dbReference>
<dbReference type="InterPro" id="IPR007173">
    <property type="entry name" value="ALO_C"/>
</dbReference>
<dbReference type="PIRSF" id="PIRSF000136">
    <property type="entry name" value="LGO_GLO"/>
    <property type="match status" value="1"/>
</dbReference>
<dbReference type="EMBL" id="JAROCY010000049">
    <property type="protein sequence ID" value="MDF8335841.1"/>
    <property type="molecule type" value="Genomic_DNA"/>
</dbReference>
<dbReference type="InterPro" id="IPR016171">
    <property type="entry name" value="Vanillyl_alc_oxidase_C-sub2"/>
</dbReference>
<evidence type="ECO:0000313" key="6">
    <source>
        <dbReference type="Proteomes" id="UP001222770"/>
    </source>
</evidence>
<dbReference type="InterPro" id="IPR006094">
    <property type="entry name" value="Oxid_FAD_bind_N"/>
</dbReference>
<evidence type="ECO:0000256" key="3">
    <source>
        <dbReference type="ARBA" id="ARBA00023002"/>
    </source>
</evidence>